<gene>
    <name evidence="2" type="ORF">Pmani_037510</name>
</gene>
<dbReference type="EMBL" id="JAWZYT010005819">
    <property type="protein sequence ID" value="KAK4289526.1"/>
    <property type="molecule type" value="Genomic_DNA"/>
</dbReference>
<dbReference type="Proteomes" id="UP001292094">
    <property type="component" value="Unassembled WGS sequence"/>
</dbReference>
<evidence type="ECO:0000313" key="2">
    <source>
        <dbReference type="EMBL" id="KAK4289526.1"/>
    </source>
</evidence>
<reference evidence="2" key="1">
    <citation type="submission" date="2023-11" db="EMBL/GenBank/DDBJ databases">
        <title>Genome assemblies of two species of porcelain crab, Petrolisthes cinctipes and Petrolisthes manimaculis (Anomura: Porcellanidae).</title>
        <authorList>
            <person name="Angst P."/>
        </authorList>
    </citation>
    <scope>NUCLEOTIDE SEQUENCE</scope>
    <source>
        <strain evidence="2">PB745_02</strain>
        <tissue evidence="2">Gill</tissue>
    </source>
</reference>
<feature type="compositionally biased region" description="Basic and acidic residues" evidence="1">
    <location>
        <begin position="1"/>
        <end position="23"/>
    </location>
</feature>
<name>A0AAE1NHI5_9EUCA</name>
<accession>A0AAE1NHI5</accession>
<feature type="compositionally biased region" description="Gly residues" evidence="1">
    <location>
        <begin position="24"/>
        <end position="44"/>
    </location>
</feature>
<proteinExistence type="predicted"/>
<organism evidence="2 3">
    <name type="scientific">Petrolisthes manimaculis</name>
    <dbReference type="NCBI Taxonomy" id="1843537"/>
    <lineage>
        <taxon>Eukaryota</taxon>
        <taxon>Metazoa</taxon>
        <taxon>Ecdysozoa</taxon>
        <taxon>Arthropoda</taxon>
        <taxon>Crustacea</taxon>
        <taxon>Multicrustacea</taxon>
        <taxon>Malacostraca</taxon>
        <taxon>Eumalacostraca</taxon>
        <taxon>Eucarida</taxon>
        <taxon>Decapoda</taxon>
        <taxon>Pleocyemata</taxon>
        <taxon>Anomura</taxon>
        <taxon>Galatheoidea</taxon>
        <taxon>Porcellanidae</taxon>
        <taxon>Petrolisthes</taxon>
    </lineage>
</organism>
<evidence type="ECO:0000256" key="1">
    <source>
        <dbReference type="SAM" id="MobiDB-lite"/>
    </source>
</evidence>
<sequence>MGREEEGGMGKGRKGEGGMEKGGDASGGGWKGGDARGGGGGVGGDSAESPVTPAVPGRATKSMNDRPSGYNSE</sequence>
<feature type="region of interest" description="Disordered" evidence="1">
    <location>
        <begin position="1"/>
        <end position="73"/>
    </location>
</feature>
<comment type="caution">
    <text evidence="2">The sequence shown here is derived from an EMBL/GenBank/DDBJ whole genome shotgun (WGS) entry which is preliminary data.</text>
</comment>
<evidence type="ECO:0000313" key="3">
    <source>
        <dbReference type="Proteomes" id="UP001292094"/>
    </source>
</evidence>
<keyword evidence="3" id="KW-1185">Reference proteome</keyword>
<dbReference type="AlphaFoldDB" id="A0AAE1NHI5"/>
<protein>
    <submittedName>
        <fullName evidence="2">Uncharacterized protein</fullName>
    </submittedName>
</protein>